<accession>A0A9P9DWS6</accession>
<sequence>MSQARDLTGDSHKRFVSVVTLLHPHDGSGKQENLQKKFLDSFALICSTSSKGAETASAVCLEQGGPTGTVLRLASNRGVSQDLIDRLHLVLGDLTTVASRVSPAKEKEHDLLYKIIDLTQNKIQSLLAKIRKCNIQDKVEGAIRGLDEDDCSLDETGGTGFKHWIRNLSILTALEPGTESSLLIPHVKWASQAKWVYSEQIEALFCPNGEELPLWIGCVYKLGRYFAAAKAMLKFATAQRTIFEQIHVETVTAPEQQRFSLSNDRHALMAVLKRLLPKADHQKLMSQLGQTWFRDDPEQRFRDACRLTLTVHAEMQLLTFYDHHTEFTPRLFYMGTSKKACFLCDRYMSHHPLMMSVSASHQKLYPSWMPAPCSESSVRKEHKVRLWELSRHLEQTTARDLETRLGIARRPRTLDSTAGPSLTTTESFTSGRWAAELAIRSQPLSTST</sequence>
<evidence type="ECO:0000313" key="1">
    <source>
        <dbReference type="EMBL" id="KAH7127920.1"/>
    </source>
</evidence>
<dbReference type="PANTHER" id="PTHR42037">
    <property type="match status" value="1"/>
</dbReference>
<dbReference type="AlphaFoldDB" id="A0A9P9DWS6"/>
<reference evidence="1" key="1">
    <citation type="journal article" date="2021" name="Nat. Commun.">
        <title>Genetic determinants of endophytism in the Arabidopsis root mycobiome.</title>
        <authorList>
            <person name="Mesny F."/>
            <person name="Miyauchi S."/>
            <person name="Thiergart T."/>
            <person name="Pickel B."/>
            <person name="Atanasova L."/>
            <person name="Karlsson M."/>
            <person name="Huettel B."/>
            <person name="Barry K.W."/>
            <person name="Haridas S."/>
            <person name="Chen C."/>
            <person name="Bauer D."/>
            <person name="Andreopoulos W."/>
            <person name="Pangilinan J."/>
            <person name="LaButti K."/>
            <person name="Riley R."/>
            <person name="Lipzen A."/>
            <person name="Clum A."/>
            <person name="Drula E."/>
            <person name="Henrissat B."/>
            <person name="Kohler A."/>
            <person name="Grigoriev I.V."/>
            <person name="Martin F.M."/>
            <person name="Hacquard S."/>
        </authorList>
    </citation>
    <scope>NUCLEOTIDE SEQUENCE</scope>
    <source>
        <strain evidence="1">MPI-CAGE-AT-0021</strain>
    </source>
</reference>
<protein>
    <submittedName>
        <fullName evidence="1">Uncharacterized protein</fullName>
    </submittedName>
</protein>
<dbReference type="InterPro" id="IPR027796">
    <property type="entry name" value="OTT_1508_deam-like"/>
</dbReference>
<name>A0A9P9DWS6_9HYPO</name>
<dbReference type="EMBL" id="JAGMUU010000022">
    <property type="protein sequence ID" value="KAH7127920.1"/>
    <property type="molecule type" value="Genomic_DNA"/>
</dbReference>
<dbReference type="Pfam" id="PF14441">
    <property type="entry name" value="OTT_1508_deam"/>
    <property type="match status" value="1"/>
</dbReference>
<keyword evidence="2" id="KW-1185">Reference proteome</keyword>
<comment type="caution">
    <text evidence="1">The sequence shown here is derived from an EMBL/GenBank/DDBJ whole genome shotgun (WGS) entry which is preliminary data.</text>
</comment>
<dbReference type="OrthoDB" id="4851849at2759"/>
<gene>
    <name evidence="1" type="ORF">B0J13DRAFT_646022</name>
</gene>
<organism evidence="1 2">
    <name type="scientific">Dactylonectria estremocensis</name>
    <dbReference type="NCBI Taxonomy" id="1079267"/>
    <lineage>
        <taxon>Eukaryota</taxon>
        <taxon>Fungi</taxon>
        <taxon>Dikarya</taxon>
        <taxon>Ascomycota</taxon>
        <taxon>Pezizomycotina</taxon>
        <taxon>Sordariomycetes</taxon>
        <taxon>Hypocreomycetidae</taxon>
        <taxon>Hypocreales</taxon>
        <taxon>Nectriaceae</taxon>
        <taxon>Dactylonectria</taxon>
    </lineage>
</organism>
<proteinExistence type="predicted"/>
<evidence type="ECO:0000313" key="2">
    <source>
        <dbReference type="Proteomes" id="UP000717696"/>
    </source>
</evidence>
<dbReference type="PANTHER" id="PTHR42037:SF1">
    <property type="match status" value="1"/>
</dbReference>
<dbReference type="Proteomes" id="UP000717696">
    <property type="component" value="Unassembled WGS sequence"/>
</dbReference>